<evidence type="ECO:0000259" key="1">
    <source>
        <dbReference type="Pfam" id="PF20038"/>
    </source>
</evidence>
<evidence type="ECO:0000313" key="3">
    <source>
        <dbReference type="Proteomes" id="UP000037267"/>
    </source>
</evidence>
<dbReference type="EMBL" id="LGSS01000003">
    <property type="protein sequence ID" value="KNF09314.1"/>
    <property type="molecule type" value="Genomic_DNA"/>
</dbReference>
<keyword evidence="3" id="KW-1185">Reference proteome</keyword>
<dbReference type="OrthoDB" id="427321at2"/>
<gene>
    <name evidence="2" type="ORF">CLPU_3c00920</name>
</gene>
<accession>A0A0L0WCV4</accession>
<reference evidence="3" key="1">
    <citation type="submission" date="2015-07" db="EMBL/GenBank/DDBJ databases">
        <title>Draft genome sequence of the purine-degrading Gottschalkia purinilyticum DSM 1384 (formerly Clostridium purinilyticum).</title>
        <authorList>
            <person name="Poehlein A."/>
            <person name="Schiel-Bengelsdorf B."/>
            <person name="Bengelsdorf F.R."/>
            <person name="Daniel R."/>
            <person name="Duerre P."/>
        </authorList>
    </citation>
    <scope>NUCLEOTIDE SEQUENCE [LARGE SCALE GENOMIC DNA]</scope>
    <source>
        <strain evidence="3">DSM 1384</strain>
    </source>
</reference>
<dbReference type="RefSeq" id="WP_050354311.1">
    <property type="nucleotide sequence ID" value="NZ_LGSS01000003.1"/>
</dbReference>
<comment type="caution">
    <text evidence="2">The sequence shown here is derived from an EMBL/GenBank/DDBJ whole genome shotgun (WGS) entry which is preliminary data.</text>
</comment>
<proteinExistence type="predicted"/>
<name>A0A0L0WCV4_GOTPU</name>
<sequence>MNKTNPFDGLMSFKEATDLWGLHESTLRKAVSYGKLQENIDVKKFGKQWIITIEAMEREYGPMPKKRD</sequence>
<protein>
    <recommendedName>
        <fullName evidence="1">Helix-turn-helix domain-containing protein</fullName>
    </recommendedName>
</protein>
<dbReference type="InterPro" id="IPR045403">
    <property type="entry name" value="HTH_59_Firmicutes_type"/>
</dbReference>
<dbReference type="Proteomes" id="UP000037267">
    <property type="component" value="Unassembled WGS sequence"/>
</dbReference>
<evidence type="ECO:0000313" key="2">
    <source>
        <dbReference type="EMBL" id="KNF09314.1"/>
    </source>
</evidence>
<dbReference type="Pfam" id="PF20038">
    <property type="entry name" value="HTH_59"/>
    <property type="match status" value="1"/>
</dbReference>
<feature type="domain" description="Helix-turn-helix" evidence="1">
    <location>
        <begin position="3"/>
        <end position="63"/>
    </location>
</feature>
<dbReference type="AlphaFoldDB" id="A0A0L0WCV4"/>
<organism evidence="2 3">
    <name type="scientific">Gottschalkia purinilytica</name>
    <name type="common">Clostridium purinilyticum</name>
    <dbReference type="NCBI Taxonomy" id="1503"/>
    <lineage>
        <taxon>Bacteria</taxon>
        <taxon>Bacillati</taxon>
        <taxon>Bacillota</taxon>
        <taxon>Tissierellia</taxon>
        <taxon>Tissierellales</taxon>
        <taxon>Gottschalkiaceae</taxon>
        <taxon>Gottschalkia</taxon>
    </lineage>
</organism>